<dbReference type="PANTHER" id="PTHR43381">
    <property type="entry name" value="TRANSLATION INITIATION FACTOR IF-2-RELATED"/>
    <property type="match status" value="1"/>
</dbReference>
<keyword evidence="12" id="KW-1185">Reference proteome</keyword>
<accession>A0ABY0ID26</accession>
<evidence type="ECO:0000256" key="1">
    <source>
        <dbReference type="ARBA" id="ARBA00007733"/>
    </source>
</evidence>
<feature type="compositionally biased region" description="Basic and acidic residues" evidence="9">
    <location>
        <begin position="143"/>
        <end position="195"/>
    </location>
</feature>
<dbReference type="InterPro" id="IPR053905">
    <property type="entry name" value="EF-G-like_DII"/>
</dbReference>
<evidence type="ECO:0000256" key="8">
    <source>
        <dbReference type="RuleBase" id="RU000644"/>
    </source>
</evidence>
<dbReference type="Pfam" id="PF04760">
    <property type="entry name" value="IF2_N"/>
    <property type="match status" value="1"/>
</dbReference>
<evidence type="ECO:0000313" key="11">
    <source>
        <dbReference type="EMBL" id="RZF20434.1"/>
    </source>
</evidence>
<dbReference type="InterPro" id="IPR027417">
    <property type="entry name" value="P-loop_NTPase"/>
</dbReference>
<protein>
    <recommendedName>
        <fullName evidence="2 7">Translation initiation factor IF-2</fullName>
    </recommendedName>
</protein>
<dbReference type="Pfam" id="PF22042">
    <property type="entry name" value="EF-G_D2"/>
    <property type="match status" value="1"/>
</dbReference>
<feature type="binding site" evidence="7">
    <location>
        <begin position="516"/>
        <end position="519"/>
    </location>
    <ligand>
        <name>GTP</name>
        <dbReference type="ChEBI" id="CHEBI:37565"/>
    </ligand>
</feature>
<feature type="domain" description="Tr-type G" evidence="10">
    <location>
        <begin position="407"/>
        <end position="574"/>
    </location>
</feature>
<evidence type="ECO:0000256" key="7">
    <source>
        <dbReference type="HAMAP-Rule" id="MF_00100"/>
    </source>
</evidence>
<dbReference type="InterPro" id="IPR006847">
    <property type="entry name" value="IF2_N"/>
</dbReference>
<dbReference type="InterPro" id="IPR000178">
    <property type="entry name" value="TF_IF2_bacterial-like"/>
</dbReference>
<evidence type="ECO:0000256" key="4">
    <source>
        <dbReference type="ARBA" id="ARBA00022741"/>
    </source>
</evidence>
<keyword evidence="5 7" id="KW-0648">Protein biosynthesis</keyword>
<dbReference type="PANTHER" id="PTHR43381:SF5">
    <property type="entry name" value="TR-TYPE G DOMAIN-CONTAINING PROTEIN"/>
    <property type="match status" value="1"/>
</dbReference>
<feature type="compositionally biased region" description="Basic residues" evidence="9">
    <location>
        <begin position="61"/>
        <end position="84"/>
    </location>
</feature>
<dbReference type="EMBL" id="QDKL01000004">
    <property type="protein sequence ID" value="RZF20434.1"/>
    <property type="molecule type" value="Genomic_DNA"/>
</dbReference>
<dbReference type="SUPFAM" id="SSF50447">
    <property type="entry name" value="Translation proteins"/>
    <property type="match status" value="2"/>
</dbReference>
<sequence>MPKKIFELANEIGKKPLDLVEELKAHGFNVRNHMSVLSDDDITKWQELAGASAKSEDAPAKKKVTKKKKAKKKTAKKTTVRKKAASKDEEDGEDKPAKKTVTRKKKTVVRRKASSKSSEATPSVDESTEETTTVHVAEASTQKPEKVVEAKETKVAEKSSEEPKAAESKDETEAQEKKVEKETSSKEKESDKGVDGKPFGLRIVSAPTKEDKEKAAARKTREAKKAEEKPEDDINAKAGPGTKGVTGKKDAKSSRLSGLASMLSAKKNVNRSQALNEERATTELKSYAALQGSGRPMYTQVKRKRQYSGPSKSTEITEVKESKRVIKLHGGAYAEQLAKKLSIKLKDMIDKCLDLNLLVRNGDYIGLKLAGQIAALYDYRVEDQSFDEDAVIGKEELSEEEVSKLPLRAPVVTIMGHVDHGKTTLLDCIRNAKIADGEAGGITQHIGAYSVDVKDSKLTFLDTPGHAAFGAMRQRGADITDIVILIVAADDGVMPQTVESIKYIQSAGKPLIVAVNKMDREGANPDRIKQALTEYSITPEEWGGDTQFCNISALKGEGIDELLEAIALQAEILELRADPKGVAEAVVVESRIEHGRGPVATVLVEKGTLKKGDSIVVGETFGRARSLTDHRGNQLPKAGPSTPVQILGLSEAPAPGDVLNVVKNEREAKKIAQNRIDERIRIEAAATTQGPKVSLEDFFATAAGEEGQTKDLNLIIRADVQGSYEAIKTALESISNPEVEVKVIRGGVGQISDSDIELANTSGAFVIGFNMRPATSARKLSEQYGVDIKTYSIIYELINDVKLAVEGLLDPEYTEEYIGRAEVRDTFFVPKIGTIAGSVVVDGKIMVGCNVRLLREGKIMFDGKMSSLKRFKDDVKEVKNGYECGVGLENYNDIKVGDLFEAYQMKEKKRKLEDVMTSESPIL</sequence>
<dbReference type="Gene3D" id="2.40.30.10">
    <property type="entry name" value="Translation factors"/>
    <property type="match status" value="2"/>
</dbReference>
<comment type="caution">
    <text evidence="11">The sequence shown here is derived from an EMBL/GenBank/DDBJ whole genome shotgun (WGS) entry which is preliminary data.</text>
</comment>
<dbReference type="HAMAP" id="MF_00100_B">
    <property type="entry name" value="IF_2_B"/>
    <property type="match status" value="1"/>
</dbReference>
<comment type="similarity">
    <text evidence="1 7 8">Belongs to the TRAFAC class translation factor GTPase superfamily. Classic translation factor GTPase family. IF-2 subfamily.</text>
</comment>
<comment type="subcellular location">
    <subcellularLocation>
        <location evidence="7">Cytoplasm</location>
    </subcellularLocation>
</comment>
<dbReference type="InterPro" id="IPR044145">
    <property type="entry name" value="IF2_II"/>
</dbReference>
<gene>
    <name evidence="7" type="primary">infB</name>
    <name evidence="11" type="ORF">DAY19_14840</name>
</gene>
<evidence type="ECO:0000256" key="9">
    <source>
        <dbReference type="SAM" id="MobiDB-lite"/>
    </source>
</evidence>
<feature type="binding site" evidence="7">
    <location>
        <begin position="416"/>
        <end position="423"/>
    </location>
    <ligand>
        <name>GTP</name>
        <dbReference type="ChEBI" id="CHEBI:37565"/>
    </ligand>
</feature>
<dbReference type="Gene3D" id="1.10.10.2480">
    <property type="match status" value="1"/>
</dbReference>
<dbReference type="NCBIfam" id="TIGR00487">
    <property type="entry name" value="IF-2"/>
    <property type="match status" value="1"/>
</dbReference>
<dbReference type="PROSITE" id="PS51722">
    <property type="entry name" value="G_TR_2"/>
    <property type="match status" value="1"/>
</dbReference>
<name>A0ABY0ID26_9BACT</name>
<keyword evidence="3 7" id="KW-0396">Initiation factor</keyword>
<dbReference type="InterPro" id="IPR036925">
    <property type="entry name" value="TIF_IF2_dom3_sf"/>
</dbReference>
<dbReference type="SUPFAM" id="SSF52156">
    <property type="entry name" value="Initiation factor IF2/eIF5b, domain 3"/>
    <property type="match status" value="1"/>
</dbReference>
<evidence type="ECO:0000256" key="6">
    <source>
        <dbReference type="ARBA" id="ARBA00023134"/>
    </source>
</evidence>
<feature type="compositionally biased region" description="Low complexity" evidence="9">
    <location>
        <begin position="130"/>
        <end position="141"/>
    </location>
</feature>
<dbReference type="Gene3D" id="3.40.50.300">
    <property type="entry name" value="P-loop containing nucleotide triphosphate hydrolases"/>
    <property type="match status" value="1"/>
</dbReference>
<dbReference type="Proteomes" id="UP000443582">
    <property type="component" value="Unassembled WGS sequence"/>
</dbReference>
<organism evidence="11 12">
    <name type="scientific">Halobacteriovorax vibrionivorans</name>
    <dbReference type="NCBI Taxonomy" id="2152716"/>
    <lineage>
        <taxon>Bacteria</taxon>
        <taxon>Pseudomonadati</taxon>
        <taxon>Bdellovibrionota</taxon>
        <taxon>Bacteriovoracia</taxon>
        <taxon>Bacteriovoracales</taxon>
        <taxon>Halobacteriovoraceae</taxon>
        <taxon>Halobacteriovorax</taxon>
    </lineage>
</organism>
<feature type="region of interest" description="G-domain" evidence="7">
    <location>
        <begin position="410"/>
        <end position="558"/>
    </location>
</feature>
<evidence type="ECO:0000256" key="3">
    <source>
        <dbReference type="ARBA" id="ARBA00022540"/>
    </source>
</evidence>
<evidence type="ECO:0000256" key="5">
    <source>
        <dbReference type="ARBA" id="ARBA00022917"/>
    </source>
</evidence>
<feature type="region of interest" description="Disordered" evidence="9">
    <location>
        <begin position="50"/>
        <end position="255"/>
    </location>
</feature>
<keyword evidence="4 7" id="KW-0547">Nucleotide-binding</keyword>
<dbReference type="CDD" id="cd03702">
    <property type="entry name" value="IF2_mtIF2_II"/>
    <property type="match status" value="1"/>
</dbReference>
<dbReference type="NCBIfam" id="TIGR00231">
    <property type="entry name" value="small_GTP"/>
    <property type="match status" value="1"/>
</dbReference>
<dbReference type="GO" id="GO:0003743">
    <property type="term" value="F:translation initiation factor activity"/>
    <property type="evidence" value="ECO:0007669"/>
    <property type="project" value="UniProtKB-KW"/>
</dbReference>
<evidence type="ECO:0000256" key="2">
    <source>
        <dbReference type="ARBA" id="ARBA00020675"/>
    </source>
</evidence>
<feature type="compositionally biased region" description="Basic and acidic residues" evidence="9">
    <location>
        <begin position="208"/>
        <end position="235"/>
    </location>
</feature>
<evidence type="ECO:0000313" key="12">
    <source>
        <dbReference type="Proteomes" id="UP000443582"/>
    </source>
</evidence>
<keyword evidence="6 7" id="KW-0342">GTP-binding</keyword>
<dbReference type="InterPro" id="IPR005225">
    <property type="entry name" value="Small_GTP-bd"/>
</dbReference>
<dbReference type="RefSeq" id="WP_115363903.1">
    <property type="nucleotide sequence ID" value="NZ_QDKL01000004.1"/>
</dbReference>
<dbReference type="PROSITE" id="PS01176">
    <property type="entry name" value="IF2"/>
    <property type="match status" value="1"/>
</dbReference>
<dbReference type="InterPro" id="IPR000795">
    <property type="entry name" value="T_Tr_GTP-bd_dom"/>
</dbReference>
<dbReference type="InterPro" id="IPR015760">
    <property type="entry name" value="TIF_IF2"/>
</dbReference>
<evidence type="ECO:0000259" key="10">
    <source>
        <dbReference type="PROSITE" id="PS51722"/>
    </source>
</evidence>
<reference evidence="12" key="1">
    <citation type="journal article" date="2019" name="Int. J. Syst. Evol. Microbiol.">
        <title>Halobacteriovorax valvorus sp. nov., a novel prokaryotic predator isolated from coastal seawater of China.</title>
        <authorList>
            <person name="Chen M.-X."/>
        </authorList>
    </citation>
    <scope>NUCLEOTIDE SEQUENCE [LARGE SCALE GENOMIC DNA]</scope>
    <source>
        <strain evidence="12">BL9</strain>
    </source>
</reference>
<dbReference type="Pfam" id="PF00009">
    <property type="entry name" value="GTP_EFTU"/>
    <property type="match status" value="1"/>
</dbReference>
<keyword evidence="7" id="KW-0963">Cytoplasm</keyword>
<dbReference type="CDD" id="cd03692">
    <property type="entry name" value="mtIF2_IVc"/>
    <property type="match status" value="1"/>
</dbReference>
<comment type="function">
    <text evidence="7 8">One of the essential components for the initiation of protein synthesis. Protects formylmethionyl-tRNA from spontaneous hydrolysis and promotes its binding to the 30S ribosomal subunits. Also involved in the hydrolysis of GTP during the formation of the 70S ribosomal complex.</text>
</comment>
<dbReference type="InterPro" id="IPR023115">
    <property type="entry name" value="TIF_IF2_dom3"/>
</dbReference>
<dbReference type="CDD" id="cd01887">
    <property type="entry name" value="IF2_eIF5B"/>
    <property type="match status" value="1"/>
</dbReference>
<dbReference type="SUPFAM" id="SSF52540">
    <property type="entry name" value="P-loop containing nucleoside triphosphate hydrolases"/>
    <property type="match status" value="1"/>
</dbReference>
<dbReference type="Pfam" id="PF11987">
    <property type="entry name" value="IF-2"/>
    <property type="match status" value="1"/>
</dbReference>
<feature type="binding site" evidence="7">
    <location>
        <begin position="462"/>
        <end position="466"/>
    </location>
    <ligand>
        <name>GTP</name>
        <dbReference type="ChEBI" id="CHEBI:37565"/>
    </ligand>
</feature>
<feature type="compositionally biased region" description="Basic residues" evidence="9">
    <location>
        <begin position="98"/>
        <end position="114"/>
    </location>
</feature>
<dbReference type="InterPro" id="IPR009000">
    <property type="entry name" value="Transl_B-barrel_sf"/>
</dbReference>
<proteinExistence type="inferred from homology"/>
<dbReference type="Gene3D" id="3.40.50.10050">
    <property type="entry name" value="Translation initiation factor IF- 2, domain 3"/>
    <property type="match status" value="1"/>
</dbReference>